<dbReference type="KEGG" id="lto:RGQ30_02250"/>
<evidence type="ECO:0000256" key="3">
    <source>
        <dbReference type="ARBA" id="ARBA00022692"/>
    </source>
</evidence>
<keyword evidence="4" id="KW-1133">Transmembrane helix</keyword>
<name>A0AA86IXA8_9BURK</name>
<evidence type="ECO:0000313" key="9">
    <source>
        <dbReference type="Proteomes" id="UP001329151"/>
    </source>
</evidence>
<evidence type="ECO:0000259" key="7">
    <source>
        <dbReference type="SMART" id="SM01049"/>
    </source>
</evidence>
<dbReference type="Gene3D" id="3.30.450.20">
    <property type="entry name" value="PAS domain"/>
    <property type="match status" value="1"/>
</dbReference>
<protein>
    <submittedName>
        <fullName evidence="8">Cache domain-containing protein</fullName>
    </submittedName>
</protein>
<keyword evidence="9" id="KW-1185">Reference proteome</keyword>
<evidence type="ECO:0000256" key="6">
    <source>
        <dbReference type="SAM" id="SignalP"/>
    </source>
</evidence>
<comment type="subcellular location">
    <subcellularLocation>
        <location evidence="1">Cell membrane</location>
        <topology evidence="1">Multi-pass membrane protein</topology>
    </subcellularLocation>
</comment>
<dbReference type="AlphaFoldDB" id="A0AA86IXA8"/>
<dbReference type="RefSeq" id="WP_130557044.1">
    <property type="nucleotide sequence ID" value="NZ_AP028947.1"/>
</dbReference>
<dbReference type="SMART" id="SM01049">
    <property type="entry name" value="Cache_2"/>
    <property type="match status" value="1"/>
</dbReference>
<keyword evidence="6" id="KW-0732">Signal</keyword>
<keyword evidence="3" id="KW-0812">Transmembrane</keyword>
<evidence type="ECO:0000256" key="2">
    <source>
        <dbReference type="ARBA" id="ARBA00022475"/>
    </source>
</evidence>
<feature type="chain" id="PRO_5041734512" evidence="6">
    <location>
        <begin position="22"/>
        <end position="149"/>
    </location>
</feature>
<evidence type="ECO:0000256" key="4">
    <source>
        <dbReference type="ARBA" id="ARBA00022989"/>
    </source>
</evidence>
<dbReference type="GO" id="GO:0005886">
    <property type="term" value="C:plasma membrane"/>
    <property type="evidence" value="ECO:0007669"/>
    <property type="project" value="UniProtKB-SubCell"/>
</dbReference>
<dbReference type="Pfam" id="PF17200">
    <property type="entry name" value="sCache_2"/>
    <property type="match status" value="1"/>
</dbReference>
<keyword evidence="5" id="KW-0472">Membrane</keyword>
<organism evidence="8 9">
    <name type="scientific">Limnobacter thiooxidans</name>
    <dbReference type="NCBI Taxonomy" id="131080"/>
    <lineage>
        <taxon>Bacteria</taxon>
        <taxon>Pseudomonadati</taxon>
        <taxon>Pseudomonadota</taxon>
        <taxon>Betaproteobacteria</taxon>
        <taxon>Burkholderiales</taxon>
        <taxon>Burkholderiaceae</taxon>
        <taxon>Limnobacter</taxon>
    </lineage>
</organism>
<feature type="signal peptide" evidence="6">
    <location>
        <begin position="1"/>
        <end position="21"/>
    </location>
</feature>
<evidence type="ECO:0000256" key="5">
    <source>
        <dbReference type="ARBA" id="ARBA00023136"/>
    </source>
</evidence>
<evidence type="ECO:0000256" key="1">
    <source>
        <dbReference type="ARBA" id="ARBA00004651"/>
    </source>
</evidence>
<feature type="domain" description="Single Cache" evidence="7">
    <location>
        <begin position="18"/>
        <end position="102"/>
    </location>
</feature>
<proteinExistence type="predicted"/>
<dbReference type="InterPro" id="IPR033480">
    <property type="entry name" value="sCache_2"/>
</dbReference>
<dbReference type="Proteomes" id="UP001329151">
    <property type="component" value="Chromosome"/>
</dbReference>
<reference evidence="8 9" key="1">
    <citation type="submission" date="2023-10" db="EMBL/GenBank/DDBJ databases">
        <title>Complete Genome Sequence of Limnobacter thiooxidans CS-K2T, Isolated from freshwater lake sediments in Bavaria, Germany.</title>
        <authorList>
            <person name="Naruki M."/>
            <person name="Watanabe A."/>
            <person name="Warashina T."/>
            <person name="Morita T."/>
            <person name="Arakawa K."/>
        </authorList>
    </citation>
    <scope>NUCLEOTIDE SEQUENCE [LARGE SCALE GENOMIC DNA]</scope>
    <source>
        <strain evidence="8 9">CS-K2</strain>
    </source>
</reference>
<keyword evidence="2" id="KW-1003">Cell membrane</keyword>
<gene>
    <name evidence="8" type="ORF">RGQ30_02250</name>
</gene>
<accession>A0AA86IXA8</accession>
<evidence type="ECO:0000313" key="8">
    <source>
        <dbReference type="EMBL" id="BET24724.1"/>
    </source>
</evidence>
<sequence length="149" mass="16248">MRKIFSAVLLSLSLAGTSAMADNATKEQAVALVKEAAAAVKGSGKDAVIKEVNAKDEKWFKGELYLIVLDMSGAHLAHPTNQKLLGKSMLDLPDVDGKMFRQERVDIAKGKGEGWVDYKYKNPQSGKVEDKTLYVFKQGDVILSAGIYK</sequence>
<dbReference type="EMBL" id="AP028947">
    <property type="protein sequence ID" value="BET24724.1"/>
    <property type="molecule type" value="Genomic_DNA"/>
</dbReference>